<organism evidence="2 3">
    <name type="scientific">Pararge aegeria aegeria</name>
    <dbReference type="NCBI Taxonomy" id="348720"/>
    <lineage>
        <taxon>Eukaryota</taxon>
        <taxon>Metazoa</taxon>
        <taxon>Ecdysozoa</taxon>
        <taxon>Arthropoda</taxon>
        <taxon>Hexapoda</taxon>
        <taxon>Insecta</taxon>
        <taxon>Pterygota</taxon>
        <taxon>Neoptera</taxon>
        <taxon>Endopterygota</taxon>
        <taxon>Lepidoptera</taxon>
        <taxon>Glossata</taxon>
        <taxon>Ditrysia</taxon>
        <taxon>Papilionoidea</taxon>
        <taxon>Nymphalidae</taxon>
        <taxon>Satyrinae</taxon>
        <taxon>Satyrini</taxon>
        <taxon>Parargina</taxon>
        <taxon>Pararge</taxon>
    </lineage>
</organism>
<dbReference type="EMBL" id="CAKXAJ010009478">
    <property type="protein sequence ID" value="CAH2211205.1"/>
    <property type="molecule type" value="Genomic_DNA"/>
</dbReference>
<comment type="caution">
    <text evidence="2">The sequence shown here is derived from an EMBL/GenBank/DDBJ whole genome shotgun (WGS) entry which is preliminary data.</text>
</comment>
<name>A0A8S4QPG9_9NEOP</name>
<proteinExistence type="predicted"/>
<reference evidence="2" key="1">
    <citation type="submission" date="2022-03" db="EMBL/GenBank/DDBJ databases">
        <authorList>
            <person name="Lindestad O."/>
        </authorList>
    </citation>
    <scope>NUCLEOTIDE SEQUENCE</scope>
</reference>
<gene>
    <name evidence="2" type="primary">jg23659</name>
    <name evidence="2" type="ORF">PAEG_LOCUS3042</name>
</gene>
<dbReference type="AlphaFoldDB" id="A0A8S4QPG9"/>
<evidence type="ECO:0000313" key="2">
    <source>
        <dbReference type="EMBL" id="CAH2211205.1"/>
    </source>
</evidence>
<keyword evidence="1" id="KW-0175">Coiled coil</keyword>
<dbReference type="OrthoDB" id="6344460at2759"/>
<evidence type="ECO:0000313" key="3">
    <source>
        <dbReference type="Proteomes" id="UP000838756"/>
    </source>
</evidence>
<accession>A0A8S4QPG9</accession>
<feature type="coiled-coil region" evidence="1">
    <location>
        <begin position="5"/>
        <end position="32"/>
    </location>
</feature>
<evidence type="ECO:0000256" key="1">
    <source>
        <dbReference type="SAM" id="Coils"/>
    </source>
</evidence>
<keyword evidence="3" id="KW-1185">Reference proteome</keyword>
<sequence length="114" mass="13821">MHATVEAEKIHRQELQNRLKELERKYHNDADSAAKQHEINIATLRVDYGNKFREMREQLEIENERALTEVHTQLQMNLNRERSRMIEENRATLETLREEHTSRVTELRHDYRAE</sequence>
<dbReference type="Proteomes" id="UP000838756">
    <property type="component" value="Unassembled WGS sequence"/>
</dbReference>
<feature type="non-terminal residue" evidence="2">
    <location>
        <position position="1"/>
    </location>
</feature>
<protein>
    <submittedName>
        <fullName evidence="2">Jg23659 protein</fullName>
    </submittedName>
</protein>